<organism evidence="1 2">
    <name type="scientific">Providencia phage Kokobel1</name>
    <dbReference type="NCBI Taxonomy" id="2783540"/>
    <lineage>
        <taxon>Viruses</taxon>
        <taxon>Duplodnaviria</taxon>
        <taxon>Heunggongvirae</taxon>
        <taxon>Uroviricota</taxon>
        <taxon>Caudoviricetes</taxon>
        <taxon>Casjensviridae</taxon>
        <taxon>Kokobelvirus</taxon>
        <taxon>Kokobelvirus kokobel1</taxon>
    </lineage>
</organism>
<reference evidence="1" key="1">
    <citation type="submission" date="2020-10" db="EMBL/GenBank/DDBJ databases">
        <authorList>
            <person name="Ben Porat S."/>
            <person name="Alkalay-Oren S."/>
            <person name="Coppenhagen-Glazer S."/>
            <person name="Hazan R."/>
        </authorList>
    </citation>
    <scope>NUCLEOTIDE SEQUENCE</scope>
</reference>
<protein>
    <submittedName>
        <fullName evidence="1">Uncharacterized protein</fullName>
    </submittedName>
</protein>
<evidence type="ECO:0000313" key="2">
    <source>
        <dbReference type="Proteomes" id="UP000663201"/>
    </source>
</evidence>
<dbReference type="EMBL" id="MW145139">
    <property type="protein sequence ID" value="QPB11450.1"/>
    <property type="molecule type" value="Genomic_DNA"/>
</dbReference>
<dbReference type="KEGG" id="vg:62680429"/>
<name>A0A873WG21_9CAUD</name>
<dbReference type="RefSeq" id="YP_009997914.1">
    <property type="nucleotide sequence ID" value="NC_052979.1"/>
</dbReference>
<dbReference type="Proteomes" id="UP000663201">
    <property type="component" value="Segment"/>
</dbReference>
<keyword evidence="2" id="KW-1185">Reference proteome</keyword>
<proteinExistence type="predicted"/>
<evidence type="ECO:0000313" key="1">
    <source>
        <dbReference type="EMBL" id="QPB11450.1"/>
    </source>
</evidence>
<accession>A0A873WG21</accession>
<dbReference type="GeneID" id="62680429"/>
<sequence>MAHGHTFARYYPIGMVDAEAEIVLRRVNNQIATESILMQQCILAALTGNEGAKIYNKTIKGLQSG</sequence>